<comment type="caution">
    <text evidence="2">The sequence shown here is derived from an EMBL/GenBank/DDBJ whole genome shotgun (WGS) entry which is preliminary data.</text>
</comment>
<protein>
    <submittedName>
        <fullName evidence="2">Uncharacterized protein</fullName>
    </submittedName>
</protein>
<dbReference type="InterPro" id="IPR011047">
    <property type="entry name" value="Quinoprotein_ADH-like_sf"/>
</dbReference>
<organism evidence="2 3">
    <name type="scientific">Streptomyces roseolus</name>
    <dbReference type="NCBI Taxonomy" id="67358"/>
    <lineage>
        <taxon>Bacteria</taxon>
        <taxon>Bacillati</taxon>
        <taxon>Actinomycetota</taxon>
        <taxon>Actinomycetes</taxon>
        <taxon>Kitasatosporales</taxon>
        <taxon>Streptomycetaceae</taxon>
        <taxon>Streptomyces</taxon>
    </lineage>
</organism>
<dbReference type="Proteomes" id="UP001278571">
    <property type="component" value="Unassembled WGS sequence"/>
</dbReference>
<dbReference type="PANTHER" id="PTHR19879">
    <property type="entry name" value="TRANSCRIPTION INITIATION FACTOR TFIID"/>
    <property type="match status" value="1"/>
</dbReference>
<feature type="repeat" description="WD" evidence="1">
    <location>
        <begin position="278"/>
        <end position="319"/>
    </location>
</feature>
<dbReference type="PANTHER" id="PTHR19879:SF9">
    <property type="entry name" value="TRANSCRIPTION INITIATION FACTOR TFIID SUBUNIT 5"/>
    <property type="match status" value="1"/>
</dbReference>
<name>A0ABU4JZI6_9ACTN</name>
<gene>
    <name evidence="2" type="ORF">R2363_01765</name>
</gene>
<evidence type="ECO:0000313" key="3">
    <source>
        <dbReference type="Proteomes" id="UP001278571"/>
    </source>
</evidence>
<dbReference type="Gene3D" id="2.130.10.10">
    <property type="entry name" value="YVTN repeat-like/Quinoprotein amine dehydrogenase"/>
    <property type="match status" value="1"/>
</dbReference>
<keyword evidence="3" id="KW-1185">Reference proteome</keyword>
<dbReference type="SMART" id="SM00320">
    <property type="entry name" value="WD40"/>
    <property type="match status" value="2"/>
</dbReference>
<dbReference type="RefSeq" id="WP_319007506.1">
    <property type="nucleotide sequence ID" value="NZ_JAWJZF010000161.1"/>
</dbReference>
<proteinExistence type="predicted"/>
<keyword evidence="1" id="KW-0853">WD repeat</keyword>
<dbReference type="Pfam" id="PF00400">
    <property type="entry name" value="WD40"/>
    <property type="match status" value="1"/>
</dbReference>
<reference evidence="2 3" key="1">
    <citation type="submission" date="2023-10" db="EMBL/GenBank/DDBJ databases">
        <authorList>
            <person name="Wang X.X."/>
        </authorList>
    </citation>
    <scope>NUCLEOTIDE SEQUENCE [LARGE SCALE GENOMIC DNA]</scope>
    <source>
        <strain evidence="2 3">NBRC 12816</strain>
    </source>
</reference>
<dbReference type="SUPFAM" id="SSF50998">
    <property type="entry name" value="Quinoprotein alcohol dehydrogenase-like"/>
    <property type="match status" value="1"/>
</dbReference>
<dbReference type="EMBL" id="JAWJZF010000161">
    <property type="protein sequence ID" value="MDX2290915.1"/>
    <property type="molecule type" value="Genomic_DNA"/>
</dbReference>
<dbReference type="PROSITE" id="PS50294">
    <property type="entry name" value="WD_REPEATS_REGION"/>
    <property type="match status" value="1"/>
</dbReference>
<dbReference type="InterPro" id="IPR001680">
    <property type="entry name" value="WD40_rpt"/>
</dbReference>
<sequence length="388" mass="41180">MNLPLSPQDKPYNVRIDTAAGAIRYLGMGGRAVRSVSARDILAAHWNDRKGPASAPSPTGHVTALPRIKEGALSYELRDTTAGRLLGTTPGARHLPGRTPHPLASFSPDGRFFAFTPASALADVRPSPLTYTRHIVVWDVEARRPAADVTMRRGSEPSASLAVANAGGEPVVYGIVSGQVWDLTHSKPLTPFREGISPTRMALHPRASRMTLNDGTVLELPTGRLLHDRTERDVGDAMAYNGDGDLLAVADGSGRILLYDGTMRSPRGVLAGGEPEGADGTPAPVTALTFSPDGRTLAAGTQAGGIRLWDIPSRTMIGAPLPTSGDRVRTLAFSADGDSLHIQGSHTRPRTRSLAPEQLVAELCTRVGPLTPGEWAAYIPDEEHRATC</sequence>
<accession>A0ABU4JZI6</accession>
<evidence type="ECO:0000256" key="1">
    <source>
        <dbReference type="PROSITE-ProRule" id="PRU00221"/>
    </source>
</evidence>
<evidence type="ECO:0000313" key="2">
    <source>
        <dbReference type="EMBL" id="MDX2290915.1"/>
    </source>
</evidence>
<dbReference type="InterPro" id="IPR015943">
    <property type="entry name" value="WD40/YVTN_repeat-like_dom_sf"/>
</dbReference>
<dbReference type="PROSITE" id="PS50082">
    <property type="entry name" value="WD_REPEATS_2"/>
    <property type="match status" value="1"/>
</dbReference>